<dbReference type="Proteomes" id="UP000269154">
    <property type="component" value="Unassembled WGS sequence"/>
</dbReference>
<organism evidence="2 3">
    <name type="scientific">Okeania hirsuta</name>
    <dbReference type="NCBI Taxonomy" id="1458930"/>
    <lineage>
        <taxon>Bacteria</taxon>
        <taxon>Bacillati</taxon>
        <taxon>Cyanobacteriota</taxon>
        <taxon>Cyanophyceae</taxon>
        <taxon>Oscillatoriophycideae</taxon>
        <taxon>Oscillatoriales</taxon>
        <taxon>Microcoleaceae</taxon>
        <taxon>Okeania</taxon>
    </lineage>
</organism>
<evidence type="ECO:0000313" key="2">
    <source>
        <dbReference type="EMBL" id="RQH16679.1"/>
    </source>
</evidence>
<feature type="region of interest" description="Disordered" evidence="1">
    <location>
        <begin position="90"/>
        <end position="122"/>
    </location>
</feature>
<feature type="compositionally biased region" description="Basic and acidic residues" evidence="1">
    <location>
        <begin position="108"/>
        <end position="122"/>
    </location>
</feature>
<gene>
    <name evidence="2" type="ORF">D5R40_33865</name>
</gene>
<keyword evidence="3" id="KW-1185">Reference proteome</keyword>
<dbReference type="AlphaFoldDB" id="A0A3N6NLD0"/>
<dbReference type="EMBL" id="RCBY01000548">
    <property type="protein sequence ID" value="RQH16679.1"/>
    <property type="molecule type" value="Genomic_DNA"/>
</dbReference>
<evidence type="ECO:0000313" key="3">
    <source>
        <dbReference type="Proteomes" id="UP000269154"/>
    </source>
</evidence>
<evidence type="ECO:0008006" key="4">
    <source>
        <dbReference type="Google" id="ProtNLM"/>
    </source>
</evidence>
<comment type="caution">
    <text evidence="2">The sequence shown here is derived from an EMBL/GenBank/DDBJ whole genome shotgun (WGS) entry which is preliminary data.</text>
</comment>
<evidence type="ECO:0000256" key="1">
    <source>
        <dbReference type="SAM" id="MobiDB-lite"/>
    </source>
</evidence>
<name>A0A3N6NLD0_9CYAN</name>
<proteinExistence type="predicted"/>
<protein>
    <recommendedName>
        <fullName evidence="4">DUF697 domain-containing protein</fullName>
    </recommendedName>
</protein>
<reference evidence="2 3" key="1">
    <citation type="journal article" date="2018" name="ACS Chem. Biol.">
        <title>Ketoreductase domain dysfunction expands chemodiversity: malyngamide biosynthesis in the cyanobacterium Okeania hirsuta.</title>
        <authorList>
            <person name="Moss N.A."/>
            <person name="Leao T."/>
            <person name="Rankin M."/>
            <person name="McCullough T.M."/>
            <person name="Qu P."/>
            <person name="Korobeynikov A."/>
            <person name="Smith J.L."/>
            <person name="Gerwick L."/>
            <person name="Gerwick W.H."/>
        </authorList>
    </citation>
    <scope>NUCLEOTIDE SEQUENCE [LARGE SCALE GENOMIC DNA]</scope>
    <source>
        <strain evidence="2 3">PAB10Feb10-1</strain>
    </source>
</reference>
<accession>A0A3N6NLD0</accession>
<sequence length="122" mass="13562">LDLAAVTAIQLDMLKQLANLHELDYSETSGKALVGALTGNMMIRIGSSLFKAIPGIGTVLGGISQWYSPVQLHMHWEMFSIAMHQKRRKLPGPGYGSTEKVLRRALRGRQEKSRRMERGDGK</sequence>
<feature type="non-terminal residue" evidence="2">
    <location>
        <position position="1"/>
    </location>
</feature>